<reference evidence="3" key="2">
    <citation type="journal article" date="2023" name="Plants (Basel)">
        <title>Annotation of the Turnera subulata (Passifloraceae) Draft Genome Reveals the S-Locus Evolved after the Divergence of Turneroideae from Passifloroideae in a Stepwise Manner.</title>
        <authorList>
            <person name="Henning P.M."/>
            <person name="Roalson E.H."/>
            <person name="Mir W."/>
            <person name="McCubbin A.G."/>
            <person name="Shore J.S."/>
        </authorList>
    </citation>
    <scope>NUCLEOTIDE SEQUENCE</scope>
    <source>
        <strain evidence="3">F60SS</strain>
    </source>
</reference>
<keyword evidence="1" id="KW-0472">Membrane</keyword>
<dbReference type="EMBL" id="JAKUCV010003415">
    <property type="protein sequence ID" value="KAJ4839024.1"/>
    <property type="molecule type" value="Genomic_DNA"/>
</dbReference>
<sequence length="541" mass="62072">MVARTFLHYAFPVVNLFVILLLLLASYADFQVSKVNFLRVLFTVYCAYNFNSKHAGNSNLAEEYRLRDAEGYNVIPNRVIELQLPVDTIVFEDNSISKDHELLAAFGLFQIYKGLFVDLILGSRDRDTSQTICRNISAENAFKLIGIECSFMYDLFYTKATSAYNPWGLGLRLISFTLTIIVLVLFSLTSEKQNYKKVDLSITFLLLVVAILLEIYAMLVLISSDWAAVWLSLHNKTSISRAITSLAVFRYPHWSNSMAQYSLLSFILQEKPLGGFTLLKKFSTLEQLEQQRYITYVKVTGTLKEWIFNHLNEKLKERQQETEDHEDFSNSRGKIALQKYGFGELNWTTELEFDQSILIWHIATEMCNNLEDSTEDQVKSKQEISTQLSQYMMYLLVTKSPMLPTGIGEFVLEDTCADAKTFISTEGKIDVHRKLLQQFTTGLQLPGERYRSKKSVLSDSCRLADVLTNISNKEEKWSMIADVWVEMLAYVASQSNGRQHAEQLTGGGEFLTHFWLLMAHLGLTEHFQIPQRHAVTRLVLR</sequence>
<dbReference type="PANTHER" id="PTHR31325">
    <property type="entry name" value="OS01G0798800 PROTEIN-RELATED"/>
    <property type="match status" value="1"/>
</dbReference>
<dbReference type="Proteomes" id="UP001141552">
    <property type="component" value="Unassembled WGS sequence"/>
</dbReference>
<evidence type="ECO:0000259" key="2">
    <source>
        <dbReference type="Pfam" id="PF13968"/>
    </source>
</evidence>
<reference evidence="3" key="1">
    <citation type="submission" date="2022-02" db="EMBL/GenBank/DDBJ databases">
        <authorList>
            <person name="Henning P.M."/>
            <person name="McCubbin A.G."/>
            <person name="Shore J.S."/>
        </authorList>
    </citation>
    <scope>NUCLEOTIDE SEQUENCE</scope>
    <source>
        <strain evidence="3">F60SS</strain>
        <tissue evidence="3">Leaves</tissue>
    </source>
</reference>
<feature type="transmembrane region" description="Helical" evidence="1">
    <location>
        <begin position="200"/>
        <end position="222"/>
    </location>
</feature>
<organism evidence="3 4">
    <name type="scientific">Turnera subulata</name>
    <dbReference type="NCBI Taxonomy" id="218843"/>
    <lineage>
        <taxon>Eukaryota</taxon>
        <taxon>Viridiplantae</taxon>
        <taxon>Streptophyta</taxon>
        <taxon>Embryophyta</taxon>
        <taxon>Tracheophyta</taxon>
        <taxon>Spermatophyta</taxon>
        <taxon>Magnoliopsida</taxon>
        <taxon>eudicotyledons</taxon>
        <taxon>Gunneridae</taxon>
        <taxon>Pentapetalae</taxon>
        <taxon>rosids</taxon>
        <taxon>fabids</taxon>
        <taxon>Malpighiales</taxon>
        <taxon>Passifloraceae</taxon>
        <taxon>Turnera</taxon>
    </lineage>
</organism>
<dbReference type="OrthoDB" id="1689146at2759"/>
<dbReference type="Pfam" id="PF04578">
    <property type="entry name" value="DUF594"/>
    <property type="match status" value="1"/>
</dbReference>
<dbReference type="AlphaFoldDB" id="A0A9Q0JEW5"/>
<accession>A0A9Q0JEW5</accession>
<evidence type="ECO:0000313" key="3">
    <source>
        <dbReference type="EMBL" id="KAJ4839024.1"/>
    </source>
</evidence>
<protein>
    <recommendedName>
        <fullName evidence="2">DUF4220 domain-containing protein</fullName>
    </recommendedName>
</protein>
<comment type="caution">
    <text evidence="3">The sequence shown here is derived from an EMBL/GenBank/DDBJ whole genome shotgun (WGS) entry which is preliminary data.</text>
</comment>
<evidence type="ECO:0000313" key="4">
    <source>
        <dbReference type="Proteomes" id="UP001141552"/>
    </source>
</evidence>
<keyword evidence="1" id="KW-0812">Transmembrane</keyword>
<feature type="transmembrane region" description="Helical" evidence="1">
    <location>
        <begin position="169"/>
        <end position="188"/>
    </location>
</feature>
<feature type="domain" description="DUF4220" evidence="2">
    <location>
        <begin position="97"/>
        <end position="266"/>
    </location>
</feature>
<name>A0A9Q0JEW5_9ROSI</name>
<keyword evidence="1" id="KW-1133">Transmembrane helix</keyword>
<dbReference type="InterPro" id="IPR025315">
    <property type="entry name" value="DUF4220"/>
</dbReference>
<feature type="transmembrane region" description="Helical" evidence="1">
    <location>
        <begin position="6"/>
        <end position="28"/>
    </location>
</feature>
<keyword evidence="4" id="KW-1185">Reference proteome</keyword>
<proteinExistence type="predicted"/>
<gene>
    <name evidence="3" type="ORF">Tsubulata_018920</name>
</gene>
<dbReference type="InterPro" id="IPR007658">
    <property type="entry name" value="DUF594"/>
</dbReference>
<dbReference type="Pfam" id="PF13968">
    <property type="entry name" value="DUF4220"/>
    <property type="match status" value="1"/>
</dbReference>
<evidence type="ECO:0000256" key="1">
    <source>
        <dbReference type="SAM" id="Phobius"/>
    </source>
</evidence>